<dbReference type="CDD" id="cd05374">
    <property type="entry name" value="17beta-HSD-like_SDR_c"/>
    <property type="match status" value="1"/>
</dbReference>
<dbReference type="PRINTS" id="PR00081">
    <property type="entry name" value="GDHRDH"/>
</dbReference>
<dbReference type="InParanoid" id="A0A401GPU9"/>
<dbReference type="STRING" id="139825.A0A401GPU9"/>
<evidence type="ECO:0000256" key="2">
    <source>
        <dbReference type="ARBA" id="ARBA00023002"/>
    </source>
</evidence>
<dbReference type="RefSeq" id="XP_027615160.1">
    <property type="nucleotide sequence ID" value="XM_027759359.1"/>
</dbReference>
<proteinExistence type="inferred from homology"/>
<feature type="domain" description="Ketoreductase" evidence="4">
    <location>
        <begin position="4"/>
        <end position="178"/>
    </location>
</feature>
<dbReference type="Pfam" id="PF00106">
    <property type="entry name" value="adh_short"/>
    <property type="match status" value="1"/>
</dbReference>
<dbReference type="InterPro" id="IPR002347">
    <property type="entry name" value="SDR_fam"/>
</dbReference>
<dbReference type="Proteomes" id="UP000287166">
    <property type="component" value="Unassembled WGS sequence"/>
</dbReference>
<keyword evidence="6" id="KW-1185">Reference proteome</keyword>
<dbReference type="PRINTS" id="PR00080">
    <property type="entry name" value="SDRFAMILY"/>
</dbReference>
<name>A0A401GPU9_9APHY</name>
<protein>
    <submittedName>
        <fullName evidence="5">NADP-dependent 3-hydroxy acid dehydrogenase</fullName>
    </submittedName>
</protein>
<evidence type="ECO:0000313" key="5">
    <source>
        <dbReference type="EMBL" id="GBE84247.1"/>
    </source>
</evidence>
<dbReference type="OrthoDB" id="1274115at2759"/>
<dbReference type="SUPFAM" id="SSF51735">
    <property type="entry name" value="NAD(P)-binding Rossmann-fold domains"/>
    <property type="match status" value="1"/>
</dbReference>
<evidence type="ECO:0000313" key="6">
    <source>
        <dbReference type="Proteomes" id="UP000287166"/>
    </source>
</evidence>
<dbReference type="GO" id="GO:0016491">
    <property type="term" value="F:oxidoreductase activity"/>
    <property type="evidence" value="ECO:0007669"/>
    <property type="project" value="UniProtKB-KW"/>
</dbReference>
<gene>
    <name evidence="5" type="ORF">SCP_0602250</name>
</gene>
<evidence type="ECO:0000256" key="1">
    <source>
        <dbReference type="ARBA" id="ARBA00006484"/>
    </source>
</evidence>
<dbReference type="AlphaFoldDB" id="A0A401GPU9"/>
<dbReference type="InterPro" id="IPR036291">
    <property type="entry name" value="NAD(P)-bd_dom_sf"/>
</dbReference>
<keyword evidence="2" id="KW-0560">Oxidoreductase</keyword>
<dbReference type="InterPro" id="IPR057326">
    <property type="entry name" value="KR_dom"/>
</dbReference>
<dbReference type="EMBL" id="BFAD01000006">
    <property type="protein sequence ID" value="GBE84247.1"/>
    <property type="molecule type" value="Genomic_DNA"/>
</dbReference>
<dbReference type="PANTHER" id="PTHR43976">
    <property type="entry name" value="SHORT CHAIN DEHYDROGENASE"/>
    <property type="match status" value="1"/>
</dbReference>
<evidence type="ECO:0000256" key="3">
    <source>
        <dbReference type="RuleBase" id="RU000363"/>
    </source>
</evidence>
<reference evidence="5 6" key="1">
    <citation type="journal article" date="2018" name="Sci. Rep.">
        <title>Genome sequence of the cauliflower mushroom Sparassis crispa (Hanabiratake) and its association with beneficial usage.</title>
        <authorList>
            <person name="Kiyama R."/>
            <person name="Furutani Y."/>
            <person name="Kawaguchi K."/>
            <person name="Nakanishi T."/>
        </authorList>
    </citation>
    <scope>NUCLEOTIDE SEQUENCE [LARGE SCALE GENOMIC DNA]</scope>
</reference>
<dbReference type="SMART" id="SM00822">
    <property type="entry name" value="PKS_KR"/>
    <property type="match status" value="1"/>
</dbReference>
<dbReference type="Gene3D" id="3.40.50.720">
    <property type="entry name" value="NAD(P)-binding Rossmann-like Domain"/>
    <property type="match status" value="1"/>
</dbReference>
<organism evidence="5 6">
    <name type="scientific">Sparassis crispa</name>
    <dbReference type="NCBI Taxonomy" id="139825"/>
    <lineage>
        <taxon>Eukaryota</taxon>
        <taxon>Fungi</taxon>
        <taxon>Dikarya</taxon>
        <taxon>Basidiomycota</taxon>
        <taxon>Agaricomycotina</taxon>
        <taxon>Agaricomycetes</taxon>
        <taxon>Polyporales</taxon>
        <taxon>Sparassidaceae</taxon>
        <taxon>Sparassis</taxon>
    </lineage>
</organism>
<comment type="caution">
    <text evidence="5">The sequence shown here is derived from an EMBL/GenBank/DDBJ whole genome shotgun (WGS) entry which is preliminary data.</text>
</comment>
<dbReference type="InterPro" id="IPR051911">
    <property type="entry name" value="SDR_oxidoreductase"/>
</dbReference>
<comment type="similarity">
    <text evidence="1 3">Belongs to the short-chain dehydrogenases/reductases (SDR) family.</text>
</comment>
<dbReference type="PANTHER" id="PTHR43976:SF16">
    <property type="entry name" value="SHORT-CHAIN DEHYDROGENASE_REDUCTASE FAMILY PROTEIN"/>
    <property type="match status" value="1"/>
</dbReference>
<sequence length="299" mass="32860">MSSKVWLITGASSGIGLAIAKYVLSQGDKVIVTVRSLSKLPEELKGTEALALDLNASDDEIRKVGEAALKIYGHIDVLINNAGYGLAGPVEELKMEDIRTQFQTNVFSVIALTQVLLPHFRARKSGHIINISTVSAYWNYPSWGAYSASKAAIDAFSETLSYELEPYGIRVLVFFPGYFPTKFFSQPRAAEVDSTVYTDPMQGYQSRSAIPKGRYEGGQIGDVDKFAQRTYEIVHGTGLAEGLVEGQGGKRSWMRVPLGSDCSELMLQKMDSVKENIVAVERITRSTDVEADRLKEFAV</sequence>
<dbReference type="GeneID" id="38781164"/>
<evidence type="ECO:0000259" key="4">
    <source>
        <dbReference type="SMART" id="SM00822"/>
    </source>
</evidence>
<accession>A0A401GPU9</accession>